<evidence type="ECO:0000256" key="1">
    <source>
        <dbReference type="ARBA" id="ARBA00022723"/>
    </source>
</evidence>
<dbReference type="Gene3D" id="3.20.20.140">
    <property type="entry name" value="Metal-dependent hydrolases"/>
    <property type="match status" value="1"/>
</dbReference>
<dbReference type="STRING" id="1218508.JG29_02910"/>
<dbReference type="NCBIfam" id="TIGR00010">
    <property type="entry name" value="YchF/TatD family DNA exonuclease"/>
    <property type="match status" value="1"/>
</dbReference>
<reference evidence="4 5" key="1">
    <citation type="submission" date="2014-12" db="EMBL/GenBank/DDBJ databases">
        <title>Comparative genomics of the lactic acid bacteria isolated from the honey bee gut.</title>
        <authorList>
            <person name="Ellegaard K.M."/>
            <person name="Tamarit D."/>
            <person name="Javelind E."/>
            <person name="Olofsson T."/>
            <person name="Andersson S.G."/>
            <person name="Vasquez A."/>
        </authorList>
    </citation>
    <scope>NUCLEOTIDE SEQUENCE [LARGE SCALE GENOMIC DNA]</scope>
    <source>
        <strain evidence="4 5">Hon2</strain>
    </source>
</reference>
<keyword evidence="1 3" id="KW-0479">Metal-binding</keyword>
<dbReference type="AlphaFoldDB" id="A0A0F4KXB8"/>
<dbReference type="InterPro" id="IPR001130">
    <property type="entry name" value="TatD-like"/>
</dbReference>
<sequence>MKIFDAHTHLNDDPFAGKIDYYLQRAAALDVKEMAIIGSNAQFNQSALTLAQQYRQLHAVVGWHPEFAAAYNQLAEQELIQQLQLPEVIAIGEIGLDYHWPQNPAAPVQQRVFAQQLDLAQQYRLPVNIHTRDAFADTYAVLQAHYPHFGVIMHSFNGPLEWLEKFLDLGCYISYSGVVSFKNAPEVRLAAQHTPAERLLVETDAPYLTPEPYRGQQNEPAFTHFVAAAVAKCRHESLEQIAALTWKNTHEVYRLNEKD</sequence>
<dbReference type="InterPro" id="IPR015991">
    <property type="entry name" value="TatD/YcfH-like"/>
</dbReference>
<keyword evidence="5" id="KW-1185">Reference proteome</keyword>
<evidence type="ECO:0000256" key="2">
    <source>
        <dbReference type="ARBA" id="ARBA00022801"/>
    </source>
</evidence>
<evidence type="ECO:0000313" key="5">
    <source>
        <dbReference type="Proteomes" id="UP000033695"/>
    </source>
</evidence>
<comment type="caution">
    <text evidence="4">The sequence shown here is derived from an EMBL/GenBank/DDBJ whole genome shotgun (WGS) entry which is preliminary data.</text>
</comment>
<dbReference type="GO" id="GO:0004536">
    <property type="term" value="F:DNA nuclease activity"/>
    <property type="evidence" value="ECO:0007669"/>
    <property type="project" value="InterPro"/>
</dbReference>
<dbReference type="Pfam" id="PF01026">
    <property type="entry name" value="TatD_DNase"/>
    <property type="match status" value="1"/>
</dbReference>
<feature type="binding site" evidence="3">
    <location>
        <position position="204"/>
    </location>
    <ligand>
        <name>a divalent metal cation</name>
        <dbReference type="ChEBI" id="CHEBI:60240"/>
        <label>1</label>
    </ligand>
</feature>
<dbReference type="PIRSF" id="PIRSF005902">
    <property type="entry name" value="DNase_TatD"/>
    <property type="match status" value="1"/>
</dbReference>
<dbReference type="HOGENOM" id="CLU_031506_4_0_9"/>
<evidence type="ECO:0000256" key="3">
    <source>
        <dbReference type="PIRSR" id="PIRSR005902-1"/>
    </source>
</evidence>
<dbReference type="GO" id="GO:0046872">
    <property type="term" value="F:metal ion binding"/>
    <property type="evidence" value="ECO:0007669"/>
    <property type="project" value="UniProtKB-KW"/>
</dbReference>
<dbReference type="GO" id="GO:0005829">
    <property type="term" value="C:cytosol"/>
    <property type="evidence" value="ECO:0007669"/>
    <property type="project" value="TreeGrafter"/>
</dbReference>
<organism evidence="4 5">
    <name type="scientific">Bombilactobacillus mellis</name>
    <dbReference type="NCBI Taxonomy" id="1218508"/>
    <lineage>
        <taxon>Bacteria</taxon>
        <taxon>Bacillati</taxon>
        <taxon>Bacillota</taxon>
        <taxon>Bacilli</taxon>
        <taxon>Lactobacillales</taxon>
        <taxon>Lactobacillaceae</taxon>
        <taxon>Bombilactobacillus</taxon>
    </lineage>
</organism>
<evidence type="ECO:0000313" key="4">
    <source>
        <dbReference type="EMBL" id="KJY51242.1"/>
    </source>
</evidence>
<accession>A0A0F4KXB8</accession>
<dbReference type="PROSITE" id="PS01091">
    <property type="entry name" value="TATD_3"/>
    <property type="match status" value="1"/>
</dbReference>
<feature type="binding site" evidence="3">
    <location>
        <position position="130"/>
    </location>
    <ligand>
        <name>a divalent metal cation</name>
        <dbReference type="ChEBI" id="CHEBI:60240"/>
        <label>2</label>
    </ligand>
</feature>
<dbReference type="SUPFAM" id="SSF51556">
    <property type="entry name" value="Metallo-dependent hydrolases"/>
    <property type="match status" value="1"/>
</dbReference>
<dbReference type="RefSeq" id="WP_045922188.1">
    <property type="nucleotide sequence ID" value="NZ_JAAEDY010000002.1"/>
</dbReference>
<dbReference type="PROSITE" id="PS01137">
    <property type="entry name" value="TATD_1"/>
    <property type="match status" value="1"/>
</dbReference>
<feature type="binding site" evidence="3">
    <location>
        <position position="9"/>
    </location>
    <ligand>
        <name>a divalent metal cation</name>
        <dbReference type="ChEBI" id="CHEBI:60240"/>
        <label>1</label>
    </ligand>
</feature>
<feature type="binding site" evidence="3">
    <location>
        <position position="154"/>
    </location>
    <ligand>
        <name>a divalent metal cation</name>
        <dbReference type="ChEBI" id="CHEBI:60240"/>
        <label>2</label>
    </ligand>
</feature>
<name>A0A0F4KXB8_9LACO</name>
<dbReference type="InterPro" id="IPR032466">
    <property type="entry name" value="Metal_Hydrolase"/>
</dbReference>
<dbReference type="PATRIC" id="fig|1218508.4.peg.299"/>
<dbReference type="GO" id="GO:0016788">
    <property type="term" value="F:hydrolase activity, acting on ester bonds"/>
    <property type="evidence" value="ECO:0007669"/>
    <property type="project" value="InterPro"/>
</dbReference>
<protein>
    <submittedName>
        <fullName evidence="4">Hydrolase, TatD family protein</fullName>
    </submittedName>
</protein>
<proteinExistence type="predicted"/>
<dbReference type="CDD" id="cd01310">
    <property type="entry name" value="TatD_DNAse"/>
    <property type="match status" value="1"/>
</dbReference>
<dbReference type="PANTHER" id="PTHR46124:SF2">
    <property type="entry name" value="D-AMINOACYL-TRNA DEACYLASE"/>
    <property type="match status" value="1"/>
</dbReference>
<gene>
    <name evidence="4" type="ORF">JG29_02910</name>
</gene>
<dbReference type="FunFam" id="3.20.20.140:FF:000005">
    <property type="entry name" value="TatD family hydrolase"/>
    <property type="match status" value="1"/>
</dbReference>
<dbReference type="EMBL" id="JXBZ01000002">
    <property type="protein sequence ID" value="KJY51242.1"/>
    <property type="molecule type" value="Genomic_DNA"/>
</dbReference>
<dbReference type="OrthoDB" id="9810005at2"/>
<dbReference type="InterPro" id="IPR018228">
    <property type="entry name" value="DNase_TatD-rel_CS"/>
</dbReference>
<feature type="binding site" evidence="3">
    <location>
        <position position="7"/>
    </location>
    <ligand>
        <name>a divalent metal cation</name>
        <dbReference type="ChEBI" id="CHEBI:60240"/>
        <label>1</label>
    </ligand>
</feature>
<dbReference type="PANTHER" id="PTHR46124">
    <property type="entry name" value="D-AMINOACYL-TRNA DEACYLASE"/>
    <property type="match status" value="1"/>
</dbReference>
<feature type="binding site" evidence="3">
    <location>
        <position position="93"/>
    </location>
    <ligand>
        <name>a divalent metal cation</name>
        <dbReference type="ChEBI" id="CHEBI:60240"/>
        <label>1</label>
    </ligand>
</feature>
<dbReference type="Proteomes" id="UP000033695">
    <property type="component" value="Unassembled WGS sequence"/>
</dbReference>
<keyword evidence="2 4" id="KW-0378">Hydrolase</keyword>